<organism evidence="2 3">
    <name type="scientific">Aspergillus ellipticus CBS 707.79</name>
    <dbReference type="NCBI Taxonomy" id="1448320"/>
    <lineage>
        <taxon>Eukaryota</taxon>
        <taxon>Fungi</taxon>
        <taxon>Dikarya</taxon>
        <taxon>Ascomycota</taxon>
        <taxon>Pezizomycotina</taxon>
        <taxon>Eurotiomycetes</taxon>
        <taxon>Eurotiomycetidae</taxon>
        <taxon>Eurotiales</taxon>
        <taxon>Aspergillaceae</taxon>
        <taxon>Aspergillus</taxon>
        <taxon>Aspergillus subgen. Circumdati</taxon>
    </lineage>
</organism>
<dbReference type="InterPro" id="IPR016181">
    <property type="entry name" value="Acyl_CoA_acyltransferase"/>
</dbReference>
<dbReference type="Proteomes" id="UP000247810">
    <property type="component" value="Unassembled WGS sequence"/>
</dbReference>
<protein>
    <submittedName>
        <fullName evidence="2">Acyl-CoA N-acyltransferase</fullName>
    </submittedName>
</protein>
<reference evidence="2 3" key="1">
    <citation type="submission" date="2018-02" db="EMBL/GenBank/DDBJ databases">
        <title>The genomes of Aspergillus section Nigri reveals drivers in fungal speciation.</title>
        <authorList>
            <consortium name="DOE Joint Genome Institute"/>
            <person name="Vesth T.C."/>
            <person name="Nybo J."/>
            <person name="Theobald S."/>
            <person name="Brandl J."/>
            <person name="Frisvad J.C."/>
            <person name="Nielsen K.F."/>
            <person name="Lyhne E.K."/>
            <person name="Kogle M.E."/>
            <person name="Kuo A."/>
            <person name="Riley R."/>
            <person name="Clum A."/>
            <person name="Nolan M."/>
            <person name="Lipzen A."/>
            <person name="Salamov A."/>
            <person name="Henrissat B."/>
            <person name="Wiebenga A."/>
            <person name="De vries R.P."/>
            <person name="Grigoriev I.V."/>
            <person name="Mortensen U.H."/>
            <person name="Andersen M.R."/>
            <person name="Baker S.E."/>
        </authorList>
    </citation>
    <scope>NUCLEOTIDE SEQUENCE [LARGE SCALE GENOMIC DNA]</scope>
    <source>
        <strain evidence="2 3">CBS 707.79</strain>
    </source>
</reference>
<dbReference type="PANTHER" id="PTHR43792">
    <property type="entry name" value="GNAT FAMILY, PUTATIVE (AFU_ORTHOLOGUE AFUA_3G00765)-RELATED-RELATED"/>
    <property type="match status" value="1"/>
</dbReference>
<feature type="domain" description="N-acetyltransferase" evidence="1">
    <location>
        <begin position="5"/>
        <end position="163"/>
    </location>
</feature>
<evidence type="ECO:0000259" key="1">
    <source>
        <dbReference type="Pfam" id="PF13302"/>
    </source>
</evidence>
<dbReference type="Gene3D" id="3.40.630.30">
    <property type="match status" value="1"/>
</dbReference>
<keyword evidence="3" id="KW-1185">Reference proteome</keyword>
<dbReference type="EMBL" id="KZ825893">
    <property type="protein sequence ID" value="PYH93439.1"/>
    <property type="molecule type" value="Genomic_DNA"/>
</dbReference>
<dbReference type="VEuPathDB" id="FungiDB:BO71DRAFT_399750"/>
<evidence type="ECO:0000313" key="3">
    <source>
        <dbReference type="Proteomes" id="UP000247810"/>
    </source>
</evidence>
<dbReference type="SUPFAM" id="SSF55729">
    <property type="entry name" value="Acyl-CoA N-acyltransferases (Nat)"/>
    <property type="match status" value="1"/>
</dbReference>
<gene>
    <name evidence="2" type="ORF">BO71DRAFT_399750</name>
</gene>
<sequence length="199" mass="22287">MQTDRLELVRLRKEHAPGMLAVWSDPMTTLWSNYGVCSTLEEAEERMSLLLPDEAPTGDNFAILIRRDLDQETINSFKPTTEPNDVFTPGGFVGWIGTWRTEPIAEVGFTLHRSTWGMGFATEAVMGFSSLFWHLKPEIDSLNAFCDVENAASNRVLSKCGFELVGIEYGECELPWMVPSMRDTVQYRLAKGVGLGVSM</sequence>
<dbReference type="PANTHER" id="PTHR43792:SF1">
    <property type="entry name" value="N-ACETYLTRANSFERASE DOMAIN-CONTAINING PROTEIN"/>
    <property type="match status" value="1"/>
</dbReference>
<name>A0A319D857_9EURO</name>
<evidence type="ECO:0000313" key="2">
    <source>
        <dbReference type="EMBL" id="PYH93439.1"/>
    </source>
</evidence>
<dbReference type="Pfam" id="PF13302">
    <property type="entry name" value="Acetyltransf_3"/>
    <property type="match status" value="1"/>
</dbReference>
<dbReference type="AlphaFoldDB" id="A0A319D857"/>
<dbReference type="OrthoDB" id="4072826at2759"/>
<dbReference type="GO" id="GO:0016747">
    <property type="term" value="F:acyltransferase activity, transferring groups other than amino-acyl groups"/>
    <property type="evidence" value="ECO:0007669"/>
    <property type="project" value="InterPro"/>
</dbReference>
<dbReference type="InterPro" id="IPR000182">
    <property type="entry name" value="GNAT_dom"/>
</dbReference>
<keyword evidence="2" id="KW-0012">Acyltransferase</keyword>
<keyword evidence="2" id="KW-0808">Transferase</keyword>
<proteinExistence type="predicted"/>
<dbReference type="InterPro" id="IPR051531">
    <property type="entry name" value="N-acetyltransferase"/>
</dbReference>
<accession>A0A319D857</accession>